<dbReference type="CDD" id="cd00118">
    <property type="entry name" value="LysM"/>
    <property type="match status" value="1"/>
</dbReference>
<keyword evidence="1" id="KW-0732">Signal</keyword>
<feature type="transmembrane region" description="Helical" evidence="3">
    <location>
        <begin position="50"/>
        <end position="68"/>
    </location>
</feature>
<protein>
    <recommendedName>
        <fullName evidence="8">Peptidase M23</fullName>
    </recommendedName>
</protein>
<dbReference type="Gene3D" id="3.10.350.10">
    <property type="entry name" value="LysM domain"/>
    <property type="match status" value="1"/>
</dbReference>
<dbReference type="SUPFAM" id="SSF51261">
    <property type="entry name" value="Duplicated hybrid motif"/>
    <property type="match status" value="1"/>
</dbReference>
<dbReference type="GO" id="GO:0004222">
    <property type="term" value="F:metalloendopeptidase activity"/>
    <property type="evidence" value="ECO:0007669"/>
    <property type="project" value="TreeGrafter"/>
</dbReference>
<dbReference type="InterPro" id="IPR011098">
    <property type="entry name" value="G5_dom"/>
</dbReference>
<name>A0A1R0X8M7_9BACL</name>
<dbReference type="Gene3D" id="2.70.70.10">
    <property type="entry name" value="Glucose Permease (Domain IIA)"/>
    <property type="match status" value="1"/>
</dbReference>
<comment type="caution">
    <text evidence="6">The sequence shown here is derived from an EMBL/GenBank/DDBJ whole genome shotgun (WGS) entry which is preliminary data.</text>
</comment>
<evidence type="ECO:0000256" key="3">
    <source>
        <dbReference type="SAM" id="Phobius"/>
    </source>
</evidence>
<evidence type="ECO:0008006" key="8">
    <source>
        <dbReference type="Google" id="ProtNLM"/>
    </source>
</evidence>
<dbReference type="InterPro" id="IPR036779">
    <property type="entry name" value="LysM_dom_sf"/>
</dbReference>
<accession>A0A1R0X8M7</accession>
<dbReference type="SMART" id="SM01208">
    <property type="entry name" value="G5"/>
    <property type="match status" value="1"/>
</dbReference>
<sequence>MKGFKFMRRMSKLQDGHPAESEANVQQSHNFDHDSKHFQQEKGTRRFRRAWILGSVGLVLLATVLVGAEKRYVAANTVTYYQVLVKGEEVGRLTDQTQLNQLYDKKQREYQEKYPNSTMVLQTEGITIEEQKAYKPEVDSEATLTKLDGMLKAYAVGVQLMVDGKAVGIVKDQETANAVLEGVKNHYVPQAEVATTASKLTRTAASSSSAAKAKTPEQVESVEISEDISIVPIKADPNKVLDVEAAVQTLTEGKEAPLLYTVQEGDTISGIAKRFEITQKEIYSNNPNVKELTLKIGDTLKLKVPQPDVTVVTVEKVTEQIVTEPEVVVRSSDQLAAGKSKVVRPGQTGLKEMEYRVTKENGTVVQEEWLGQTVIQASLPEVVYRGTKVVGEGTGMFSWPVSGATLTSSFGERWSRAHKGIDMVSSNRNIKASDAGTVIFAGVQSGYGNVVIVDHRNGYQTYYGHLKSISVSTGQRLEQGGKIGVMGSTGRSTGTHLHFEIRKNGTAVNPMKYLQ</sequence>
<dbReference type="Pfam" id="PF07501">
    <property type="entry name" value="G5"/>
    <property type="match status" value="1"/>
</dbReference>
<dbReference type="PROSITE" id="PS51782">
    <property type="entry name" value="LYSM"/>
    <property type="match status" value="1"/>
</dbReference>
<dbReference type="Pfam" id="PF01476">
    <property type="entry name" value="LysM"/>
    <property type="match status" value="1"/>
</dbReference>
<dbReference type="SUPFAM" id="SSF54106">
    <property type="entry name" value="LysM domain"/>
    <property type="match status" value="1"/>
</dbReference>
<dbReference type="CDD" id="cd12797">
    <property type="entry name" value="M23_peptidase"/>
    <property type="match status" value="1"/>
</dbReference>
<dbReference type="Pfam" id="PF01551">
    <property type="entry name" value="Peptidase_M23"/>
    <property type="match status" value="1"/>
</dbReference>
<dbReference type="RefSeq" id="WP_036677813.1">
    <property type="nucleotide sequence ID" value="NZ_MKQP01000023.1"/>
</dbReference>
<dbReference type="InterPro" id="IPR018392">
    <property type="entry name" value="LysM"/>
</dbReference>
<evidence type="ECO:0000313" key="7">
    <source>
        <dbReference type="Proteomes" id="UP000187465"/>
    </source>
</evidence>
<dbReference type="InterPro" id="IPR011055">
    <property type="entry name" value="Dup_hybrid_motif"/>
</dbReference>
<evidence type="ECO:0000259" key="4">
    <source>
        <dbReference type="PROSITE" id="PS51109"/>
    </source>
</evidence>
<keyword evidence="3" id="KW-0812">Transmembrane</keyword>
<feature type="domain" description="G5" evidence="4">
    <location>
        <begin position="309"/>
        <end position="389"/>
    </location>
</feature>
<organism evidence="6 7">
    <name type="scientific">Paenibacillus odorifer</name>
    <dbReference type="NCBI Taxonomy" id="189426"/>
    <lineage>
        <taxon>Bacteria</taxon>
        <taxon>Bacillati</taxon>
        <taxon>Bacillota</taxon>
        <taxon>Bacilli</taxon>
        <taxon>Bacillales</taxon>
        <taxon>Paenibacillaceae</taxon>
        <taxon>Paenibacillus</taxon>
    </lineage>
</organism>
<dbReference type="Gene3D" id="2.20.230.10">
    <property type="entry name" value="Resuscitation-promoting factor rpfb"/>
    <property type="match status" value="1"/>
</dbReference>
<dbReference type="PANTHER" id="PTHR21666">
    <property type="entry name" value="PEPTIDASE-RELATED"/>
    <property type="match status" value="1"/>
</dbReference>
<reference evidence="6 7" key="1">
    <citation type="submission" date="2016-10" db="EMBL/GenBank/DDBJ databases">
        <title>Paenibacillus species isolates.</title>
        <authorList>
            <person name="Beno S.M."/>
        </authorList>
    </citation>
    <scope>NUCLEOTIDE SEQUENCE [LARGE SCALE GENOMIC DNA]</scope>
    <source>
        <strain evidence="6 7">FSL H7-0604</strain>
    </source>
</reference>
<proteinExistence type="predicted"/>
<feature type="region of interest" description="Disordered" evidence="2">
    <location>
        <begin position="15"/>
        <end position="35"/>
    </location>
</feature>
<keyword evidence="3" id="KW-1133">Transmembrane helix</keyword>
<evidence type="ECO:0000256" key="1">
    <source>
        <dbReference type="ARBA" id="ARBA00022729"/>
    </source>
</evidence>
<dbReference type="InterPro" id="IPR016047">
    <property type="entry name" value="M23ase_b-sheet_dom"/>
</dbReference>
<dbReference type="PANTHER" id="PTHR21666:SF270">
    <property type="entry name" value="MUREIN HYDROLASE ACTIVATOR ENVC"/>
    <property type="match status" value="1"/>
</dbReference>
<dbReference type="AlphaFoldDB" id="A0A1R0X8M7"/>
<dbReference type="EMBL" id="MKQP01000023">
    <property type="protein sequence ID" value="OMD31049.1"/>
    <property type="molecule type" value="Genomic_DNA"/>
</dbReference>
<evidence type="ECO:0000256" key="2">
    <source>
        <dbReference type="SAM" id="MobiDB-lite"/>
    </source>
</evidence>
<gene>
    <name evidence="6" type="ORF">BJP51_01495</name>
</gene>
<dbReference type="Proteomes" id="UP000187465">
    <property type="component" value="Unassembled WGS sequence"/>
</dbReference>
<feature type="domain" description="LysM" evidence="5">
    <location>
        <begin position="258"/>
        <end position="302"/>
    </location>
</feature>
<evidence type="ECO:0000259" key="5">
    <source>
        <dbReference type="PROSITE" id="PS51782"/>
    </source>
</evidence>
<dbReference type="InterPro" id="IPR050570">
    <property type="entry name" value="Cell_wall_metabolism_enzyme"/>
</dbReference>
<dbReference type="SMART" id="SM00257">
    <property type="entry name" value="LysM"/>
    <property type="match status" value="1"/>
</dbReference>
<dbReference type="PROSITE" id="PS51109">
    <property type="entry name" value="G5"/>
    <property type="match status" value="1"/>
</dbReference>
<keyword evidence="3" id="KW-0472">Membrane</keyword>
<evidence type="ECO:0000313" key="6">
    <source>
        <dbReference type="EMBL" id="OMD31049.1"/>
    </source>
</evidence>